<dbReference type="GO" id="GO:0005886">
    <property type="term" value="C:plasma membrane"/>
    <property type="evidence" value="ECO:0007669"/>
    <property type="project" value="TreeGrafter"/>
</dbReference>
<sequence length="409" mass="45141">MYICLEGGSALAEKQLTRADNDDSRIDYGIIFSVLILAVIGMASIYVAAKHDTSTTSIMKAIIMQVVWYVLGTTAVVIIMQFDAEQLWKLAPVVYGVGIVLLLLVLVFYSRAYFNSTGAKSWFSIAGLTFQPSEIMKPAYILILGRVVSQHNSEYPVHTTNSDWRLLGKMIAWTLPIAVLLKLQNDFGTMLVFFAILGGVILVSGITWKIIVPVVTFATVVGGTAIFLVVYGRNILMNFGFKAYQFDRVEAWLNPSASTSGSSYQLWQSMKAIGSGSLLGKGFDVSKVYVPVRESDMIFSVIGENFGFIGGCVLIFIYLLLIFQMIQVTFDTKNEFYAYISTGVIMMILFHVFENIGMSIGLLPLTGIPLPFISQGGSALIGNMIGIGLIMSMRFHNKSYMFSSSKEFH</sequence>
<evidence type="ECO:0000256" key="3">
    <source>
        <dbReference type="ARBA" id="ARBA00022960"/>
    </source>
</evidence>
<feature type="transmembrane region" description="Helical" evidence="6">
    <location>
        <begin position="187"/>
        <end position="203"/>
    </location>
</feature>
<keyword evidence="5 6" id="KW-0472">Membrane</keyword>
<dbReference type="InterPro" id="IPR001182">
    <property type="entry name" value="FtsW/RodA"/>
</dbReference>
<comment type="caution">
    <text evidence="7">The sequence shown here is derived from an EMBL/GenBank/DDBJ whole genome shotgun (WGS) entry which is preliminary data.</text>
</comment>
<evidence type="ECO:0000313" key="7">
    <source>
        <dbReference type="EMBL" id="KRL00125.1"/>
    </source>
</evidence>
<dbReference type="EMBL" id="AZEF01000061">
    <property type="protein sequence ID" value="KRL00125.1"/>
    <property type="molecule type" value="Genomic_DNA"/>
</dbReference>
<dbReference type="PANTHER" id="PTHR30474:SF1">
    <property type="entry name" value="PEPTIDOGLYCAN GLYCOSYLTRANSFERASE MRDB"/>
    <property type="match status" value="1"/>
</dbReference>
<gene>
    <name evidence="7" type="ORF">FC81_GL000502</name>
</gene>
<dbReference type="STRING" id="1423731.FC81_GL000502"/>
<feature type="transmembrane region" description="Helical" evidence="6">
    <location>
        <begin position="306"/>
        <end position="324"/>
    </location>
</feature>
<feature type="transmembrane region" description="Helical" evidence="6">
    <location>
        <begin position="373"/>
        <end position="391"/>
    </location>
</feature>
<organism evidence="7 8">
    <name type="scientific">Liquorilactobacillus capillatus DSM 19910</name>
    <dbReference type="NCBI Taxonomy" id="1423731"/>
    <lineage>
        <taxon>Bacteria</taxon>
        <taxon>Bacillati</taxon>
        <taxon>Bacillota</taxon>
        <taxon>Bacilli</taxon>
        <taxon>Lactobacillales</taxon>
        <taxon>Lactobacillaceae</taxon>
        <taxon>Liquorilactobacillus</taxon>
    </lineage>
</organism>
<dbReference type="PATRIC" id="fig|1423731.3.peg.517"/>
<feature type="transmembrane region" description="Helical" evidence="6">
    <location>
        <begin position="210"/>
        <end position="231"/>
    </location>
</feature>
<dbReference type="GO" id="GO:0051301">
    <property type="term" value="P:cell division"/>
    <property type="evidence" value="ECO:0007669"/>
    <property type="project" value="InterPro"/>
</dbReference>
<comment type="subcellular location">
    <subcellularLocation>
        <location evidence="1">Membrane</location>
        <topology evidence="1">Multi-pass membrane protein</topology>
    </subcellularLocation>
</comment>
<feature type="transmembrane region" description="Helical" evidence="6">
    <location>
        <begin position="94"/>
        <end position="114"/>
    </location>
</feature>
<evidence type="ECO:0000256" key="2">
    <source>
        <dbReference type="ARBA" id="ARBA00022692"/>
    </source>
</evidence>
<dbReference type="AlphaFoldDB" id="A0A0R1LWK2"/>
<feature type="transmembrane region" description="Helical" evidence="6">
    <location>
        <begin position="28"/>
        <end position="49"/>
    </location>
</feature>
<keyword evidence="3" id="KW-0133">Cell shape</keyword>
<dbReference type="PANTHER" id="PTHR30474">
    <property type="entry name" value="CELL CYCLE PROTEIN"/>
    <property type="match status" value="1"/>
</dbReference>
<evidence type="ECO:0000256" key="5">
    <source>
        <dbReference type="ARBA" id="ARBA00023136"/>
    </source>
</evidence>
<accession>A0A0R1LWK2</accession>
<evidence type="ECO:0000256" key="1">
    <source>
        <dbReference type="ARBA" id="ARBA00004141"/>
    </source>
</evidence>
<reference evidence="7 8" key="1">
    <citation type="journal article" date="2015" name="Genome Announc.">
        <title>Expanding the biotechnology potential of lactobacilli through comparative genomics of 213 strains and associated genera.</title>
        <authorList>
            <person name="Sun Z."/>
            <person name="Harris H.M."/>
            <person name="McCann A."/>
            <person name="Guo C."/>
            <person name="Argimon S."/>
            <person name="Zhang W."/>
            <person name="Yang X."/>
            <person name="Jeffery I.B."/>
            <person name="Cooney J.C."/>
            <person name="Kagawa T.F."/>
            <person name="Liu W."/>
            <person name="Song Y."/>
            <person name="Salvetti E."/>
            <person name="Wrobel A."/>
            <person name="Rasinkangas P."/>
            <person name="Parkhill J."/>
            <person name="Rea M.C."/>
            <person name="O'Sullivan O."/>
            <person name="Ritari J."/>
            <person name="Douillard F.P."/>
            <person name="Paul Ross R."/>
            <person name="Yang R."/>
            <person name="Briner A.E."/>
            <person name="Felis G.E."/>
            <person name="de Vos W.M."/>
            <person name="Barrangou R."/>
            <person name="Klaenhammer T.R."/>
            <person name="Caufield P.W."/>
            <person name="Cui Y."/>
            <person name="Zhang H."/>
            <person name="O'Toole P.W."/>
        </authorList>
    </citation>
    <scope>NUCLEOTIDE SEQUENCE [LARGE SCALE GENOMIC DNA]</scope>
    <source>
        <strain evidence="7 8">DSM 19910</strain>
    </source>
</reference>
<dbReference type="Pfam" id="PF01098">
    <property type="entry name" value="FTSW_RODA_SPOVE"/>
    <property type="match status" value="1"/>
</dbReference>
<feature type="transmembrane region" description="Helical" evidence="6">
    <location>
        <begin position="61"/>
        <end position="82"/>
    </location>
</feature>
<keyword evidence="4 6" id="KW-1133">Transmembrane helix</keyword>
<evidence type="ECO:0000256" key="4">
    <source>
        <dbReference type="ARBA" id="ARBA00022989"/>
    </source>
</evidence>
<name>A0A0R1LWK2_9LACO</name>
<keyword evidence="8" id="KW-1185">Reference proteome</keyword>
<evidence type="ECO:0000256" key="6">
    <source>
        <dbReference type="SAM" id="Phobius"/>
    </source>
</evidence>
<keyword evidence="2 6" id="KW-0812">Transmembrane</keyword>
<dbReference type="GO" id="GO:0015648">
    <property type="term" value="F:lipid-linked peptidoglycan transporter activity"/>
    <property type="evidence" value="ECO:0007669"/>
    <property type="project" value="TreeGrafter"/>
</dbReference>
<dbReference type="PROSITE" id="PS00428">
    <property type="entry name" value="FTSW_RODA_SPOVE"/>
    <property type="match status" value="1"/>
</dbReference>
<feature type="transmembrane region" description="Helical" evidence="6">
    <location>
        <begin position="336"/>
        <end position="353"/>
    </location>
</feature>
<protein>
    <submittedName>
        <fullName evidence="7">Rod shape determining protein</fullName>
    </submittedName>
</protein>
<dbReference type="Proteomes" id="UP000051621">
    <property type="component" value="Unassembled WGS sequence"/>
</dbReference>
<dbReference type="InterPro" id="IPR018365">
    <property type="entry name" value="Cell_cycle_FtsW-rel_CS"/>
</dbReference>
<dbReference type="GO" id="GO:0008360">
    <property type="term" value="P:regulation of cell shape"/>
    <property type="evidence" value="ECO:0007669"/>
    <property type="project" value="UniProtKB-KW"/>
</dbReference>
<dbReference type="GO" id="GO:0032153">
    <property type="term" value="C:cell division site"/>
    <property type="evidence" value="ECO:0007669"/>
    <property type="project" value="TreeGrafter"/>
</dbReference>
<evidence type="ECO:0000313" key="8">
    <source>
        <dbReference type="Proteomes" id="UP000051621"/>
    </source>
</evidence>
<proteinExistence type="predicted"/>